<keyword evidence="2" id="KW-1185">Reference proteome</keyword>
<dbReference type="Proteomes" id="UP000594759">
    <property type="component" value="Chromosome"/>
</dbReference>
<dbReference type="EMBL" id="CP064939">
    <property type="protein sequence ID" value="QPH39447.1"/>
    <property type="molecule type" value="Genomic_DNA"/>
</dbReference>
<evidence type="ECO:0000313" key="2">
    <source>
        <dbReference type="Proteomes" id="UP000594759"/>
    </source>
</evidence>
<dbReference type="AlphaFoldDB" id="A0A7S9KZ09"/>
<evidence type="ECO:0000313" key="1">
    <source>
        <dbReference type="EMBL" id="QPH39447.1"/>
    </source>
</evidence>
<protein>
    <submittedName>
        <fullName evidence="1">Uncharacterized protein</fullName>
    </submittedName>
</protein>
<reference evidence="1 2" key="1">
    <citation type="submission" date="2020-11" db="EMBL/GenBank/DDBJ databases">
        <title>Pedobacter endophytica, an endophytic bacteria isolated form Carex pumila.</title>
        <authorList>
            <person name="Peng Y."/>
            <person name="Jiang L."/>
            <person name="Lee J."/>
        </authorList>
    </citation>
    <scope>NUCLEOTIDE SEQUENCE [LARGE SCALE GENOMIC DNA]</scope>
    <source>
        <strain evidence="1 2">JBR3-12</strain>
    </source>
</reference>
<gene>
    <name evidence="1" type="ORF">IZT61_20785</name>
</gene>
<sequence length="231" mass="26850">MMDQIEIIKLIKSQPAIDGYLLKVVQENGLGISLLAKTDKISSEIGVFISNNSYKQFSTFLTLLEVETIIQPLLKKHKIFDTVDGGLTYTLNFRTIESELFRQTLNPSYPKTIETEQDVIDLLNDLNNYTKNVAEPFFEKWSDLRVLDKFLETVPQMEVHNYLGGYGVYSKLLIYRLCNNPKYNEYMDLMYSFAINRFKENPNGDIAIKRKHGFMIDFKEVLDKTEPIYNV</sequence>
<organism evidence="1 2">
    <name type="scientific">Pedobacter endophyticus</name>
    <dbReference type="NCBI Taxonomy" id="2789740"/>
    <lineage>
        <taxon>Bacteria</taxon>
        <taxon>Pseudomonadati</taxon>
        <taxon>Bacteroidota</taxon>
        <taxon>Sphingobacteriia</taxon>
        <taxon>Sphingobacteriales</taxon>
        <taxon>Sphingobacteriaceae</taxon>
        <taxon>Pedobacter</taxon>
    </lineage>
</organism>
<name>A0A7S9KZ09_9SPHI</name>
<accession>A0A7S9KZ09</accession>
<dbReference type="RefSeq" id="WP_196098914.1">
    <property type="nucleotide sequence ID" value="NZ_CP064939.1"/>
</dbReference>
<dbReference type="KEGG" id="pex:IZT61_20785"/>
<proteinExistence type="predicted"/>